<dbReference type="STRING" id="455.Ljam_2519"/>
<feature type="transmembrane region" description="Helical" evidence="7">
    <location>
        <begin position="6"/>
        <end position="30"/>
    </location>
</feature>
<evidence type="ECO:0000256" key="2">
    <source>
        <dbReference type="ARBA" id="ARBA00006679"/>
    </source>
</evidence>
<keyword evidence="5 7" id="KW-1133">Transmembrane helix</keyword>
<evidence type="ECO:0000256" key="4">
    <source>
        <dbReference type="ARBA" id="ARBA00022692"/>
    </source>
</evidence>
<dbReference type="GO" id="GO:0005886">
    <property type="term" value="C:plasma membrane"/>
    <property type="evidence" value="ECO:0007669"/>
    <property type="project" value="UniProtKB-SubCell"/>
</dbReference>
<sequence>MNKNLLQYLFYSAVSPWVILIRLSVGLVFLPEGIQKLLYPDVLGAGRFMKIGIPYPDIMGPFVGWVEVGCGLLILLGLFTRLASIPLIIIMIVAFISTKFPIWIGSDWWFFHVRELNRYGFWSFMHESRTDWAMLMGACYLLVVGGGRWALDNLLINRLGLVNLPKRQGSS</sequence>
<dbReference type="PATRIC" id="fig|455.5.peg.2645"/>
<evidence type="ECO:0000256" key="3">
    <source>
        <dbReference type="ARBA" id="ARBA00022475"/>
    </source>
</evidence>
<dbReference type="OrthoDB" id="121744at2"/>
<dbReference type="PANTHER" id="PTHR33452">
    <property type="entry name" value="OXIDOREDUCTASE CATD-RELATED"/>
    <property type="match status" value="1"/>
</dbReference>
<evidence type="ECO:0000313" key="8">
    <source>
        <dbReference type="EMBL" id="KTD08324.1"/>
    </source>
</evidence>
<keyword evidence="3" id="KW-1003">Cell membrane</keyword>
<dbReference type="InterPro" id="IPR051907">
    <property type="entry name" value="DoxX-like_oxidoreductase"/>
</dbReference>
<comment type="subcellular location">
    <subcellularLocation>
        <location evidence="1">Cell membrane</location>
        <topology evidence="1">Multi-pass membrane protein</topology>
    </subcellularLocation>
</comment>
<name>A0A0W0UKD5_9GAMM</name>
<dbReference type="RefSeq" id="WP_058450363.1">
    <property type="nucleotide sequence ID" value="NZ_CAAAJF010000001.1"/>
</dbReference>
<dbReference type="Proteomes" id="UP000093336">
    <property type="component" value="Unassembled WGS sequence"/>
</dbReference>
<reference evidence="8 10" key="1">
    <citation type="submission" date="2015-11" db="EMBL/GenBank/DDBJ databases">
        <title>Genomic analysis of 38 Legionella species identifies large and diverse effector repertoires.</title>
        <authorList>
            <person name="Burstein D."/>
            <person name="Amaro F."/>
            <person name="Zusman T."/>
            <person name="Lifshitz Z."/>
            <person name="Cohen O."/>
            <person name="Gilbert J.A."/>
            <person name="Pupko T."/>
            <person name="Shuman H.A."/>
            <person name="Segal G."/>
        </authorList>
    </citation>
    <scope>NUCLEOTIDE SEQUENCE [LARGE SCALE GENOMIC DNA]</scope>
    <source>
        <strain evidence="8 10">JA-26-G1-E2</strain>
    </source>
</reference>
<dbReference type="InterPro" id="IPR032808">
    <property type="entry name" value="DoxX"/>
</dbReference>
<organism evidence="8 10">
    <name type="scientific">Legionella jamestowniensis</name>
    <dbReference type="NCBI Taxonomy" id="455"/>
    <lineage>
        <taxon>Bacteria</taxon>
        <taxon>Pseudomonadati</taxon>
        <taxon>Pseudomonadota</taxon>
        <taxon>Gammaproteobacteria</taxon>
        <taxon>Legionellales</taxon>
        <taxon>Legionellaceae</taxon>
        <taxon>Legionella</taxon>
    </lineage>
</organism>
<evidence type="ECO:0000313" key="9">
    <source>
        <dbReference type="EMBL" id="OCH97151.1"/>
    </source>
</evidence>
<proteinExistence type="inferred from homology"/>
<feature type="transmembrane region" description="Helical" evidence="7">
    <location>
        <begin position="58"/>
        <end position="79"/>
    </location>
</feature>
<dbReference type="Pfam" id="PF07681">
    <property type="entry name" value="DoxX"/>
    <property type="match status" value="1"/>
</dbReference>
<evidence type="ECO:0000256" key="1">
    <source>
        <dbReference type="ARBA" id="ARBA00004651"/>
    </source>
</evidence>
<accession>A0A0W0UKD5</accession>
<dbReference type="Proteomes" id="UP000054715">
    <property type="component" value="Unassembled WGS sequence"/>
</dbReference>
<dbReference type="EMBL" id="LYOZ01000052">
    <property type="protein sequence ID" value="OCH97151.1"/>
    <property type="molecule type" value="Genomic_DNA"/>
</dbReference>
<evidence type="ECO:0000313" key="10">
    <source>
        <dbReference type="Proteomes" id="UP000054715"/>
    </source>
</evidence>
<feature type="transmembrane region" description="Helical" evidence="7">
    <location>
        <begin position="85"/>
        <end position="111"/>
    </location>
</feature>
<comment type="caution">
    <text evidence="8">The sequence shown here is derived from an EMBL/GenBank/DDBJ whole genome shotgun (WGS) entry which is preliminary data.</text>
</comment>
<keyword evidence="6 7" id="KW-0472">Membrane</keyword>
<keyword evidence="4 7" id="KW-0812">Transmembrane</keyword>
<evidence type="ECO:0000256" key="5">
    <source>
        <dbReference type="ARBA" id="ARBA00022989"/>
    </source>
</evidence>
<evidence type="ECO:0000313" key="11">
    <source>
        <dbReference type="Proteomes" id="UP000093336"/>
    </source>
</evidence>
<evidence type="ECO:0000256" key="7">
    <source>
        <dbReference type="SAM" id="Phobius"/>
    </source>
</evidence>
<reference evidence="9 11" key="2">
    <citation type="submission" date="2016-05" db="EMBL/GenBank/DDBJ databases">
        <authorList>
            <person name="Prochazka B."/>
            <person name="Indra A."/>
            <person name="Hasenberger P."/>
            <person name="Blaschitz M."/>
            <person name="Wagner L."/>
            <person name="Wewalka G."/>
            <person name="Sorschag S."/>
            <person name="Schmid D."/>
            <person name="Ruppitsch W."/>
        </authorList>
    </citation>
    <scope>NUCLEOTIDE SEQUENCE [LARGE SCALE GENOMIC DNA]</scope>
    <source>
        <strain evidence="9 11">974010_12</strain>
    </source>
</reference>
<evidence type="ECO:0000256" key="6">
    <source>
        <dbReference type="ARBA" id="ARBA00023136"/>
    </source>
</evidence>
<feature type="transmembrane region" description="Helical" evidence="7">
    <location>
        <begin position="132"/>
        <end position="151"/>
    </location>
</feature>
<dbReference type="AlphaFoldDB" id="A0A0W0UKD5"/>
<dbReference type="PANTHER" id="PTHR33452:SF1">
    <property type="entry name" value="INNER MEMBRANE PROTEIN YPHA-RELATED"/>
    <property type="match status" value="1"/>
</dbReference>
<comment type="similarity">
    <text evidence="2">Belongs to the DoxX family.</text>
</comment>
<gene>
    <name evidence="9" type="ORF">A8135_05860</name>
    <name evidence="8" type="ORF">Ljam_2519</name>
</gene>
<dbReference type="EMBL" id="LNYG01000013">
    <property type="protein sequence ID" value="KTD08324.1"/>
    <property type="molecule type" value="Genomic_DNA"/>
</dbReference>
<protein>
    <submittedName>
        <fullName evidence="8 9">DoxX</fullName>
    </submittedName>
</protein>
<keyword evidence="11" id="KW-1185">Reference proteome</keyword>